<dbReference type="PROSITE" id="PS50967">
    <property type="entry name" value="HRDC"/>
    <property type="match status" value="1"/>
</dbReference>
<evidence type="ECO:0000259" key="18">
    <source>
        <dbReference type="PROSITE" id="PS51192"/>
    </source>
</evidence>
<evidence type="ECO:0000256" key="3">
    <source>
        <dbReference type="ARBA" id="ARBA00005446"/>
    </source>
</evidence>
<dbReference type="GO" id="GO:0006281">
    <property type="term" value="P:DNA repair"/>
    <property type="evidence" value="ECO:0007669"/>
    <property type="project" value="UniProtKB-KW"/>
</dbReference>
<dbReference type="Gene3D" id="1.10.10.10">
    <property type="entry name" value="Winged helix-like DNA-binding domain superfamily/Winged helix DNA-binding domain"/>
    <property type="match status" value="1"/>
</dbReference>
<dbReference type="InterPro" id="IPR036388">
    <property type="entry name" value="WH-like_DNA-bd_sf"/>
</dbReference>
<keyword evidence="13" id="KW-0234">DNA repair</keyword>
<accession>A0A077DHP5</accession>
<keyword evidence="12" id="KW-0233">DNA recombination</keyword>
<dbReference type="InterPro" id="IPR006293">
    <property type="entry name" value="DNA_helicase_ATP-dep_RecQ_bac"/>
</dbReference>
<dbReference type="SUPFAM" id="SSF47819">
    <property type="entry name" value="HRDC-like"/>
    <property type="match status" value="1"/>
</dbReference>
<dbReference type="GO" id="GO:0006260">
    <property type="term" value="P:DNA replication"/>
    <property type="evidence" value="ECO:0007669"/>
    <property type="project" value="InterPro"/>
</dbReference>
<protein>
    <recommendedName>
        <fullName evidence="16">DNA helicase RecQ</fullName>
        <ecNumber evidence="16">5.6.2.4</ecNumber>
    </recommendedName>
</protein>
<evidence type="ECO:0000256" key="11">
    <source>
        <dbReference type="ARBA" id="ARBA00023125"/>
    </source>
</evidence>
<dbReference type="InterPro" id="IPR018982">
    <property type="entry name" value="RQC_domain"/>
</dbReference>
<evidence type="ECO:0000256" key="7">
    <source>
        <dbReference type="ARBA" id="ARBA00022801"/>
    </source>
</evidence>
<evidence type="ECO:0000256" key="4">
    <source>
        <dbReference type="ARBA" id="ARBA00022723"/>
    </source>
</evidence>
<keyword evidence="6" id="KW-0227">DNA damage</keyword>
<dbReference type="HOGENOM" id="CLU_001103_14_3_4"/>
<dbReference type="InterPro" id="IPR036390">
    <property type="entry name" value="WH_DNA-bd_sf"/>
</dbReference>
<comment type="similarity">
    <text evidence="3">Belongs to the helicase family. RecQ subfamily.</text>
</comment>
<evidence type="ECO:0000256" key="1">
    <source>
        <dbReference type="ARBA" id="ARBA00001946"/>
    </source>
</evidence>
<keyword evidence="8" id="KW-0347">Helicase</keyword>
<evidence type="ECO:0000313" key="20">
    <source>
        <dbReference type="EMBL" id="AIL33077.1"/>
    </source>
</evidence>
<feature type="domain" description="HRDC" evidence="17">
    <location>
        <begin position="536"/>
        <end position="616"/>
    </location>
</feature>
<dbReference type="FunFam" id="3.40.50.300:FF:000156">
    <property type="entry name" value="ATP-dependent DNA helicase recQ"/>
    <property type="match status" value="1"/>
</dbReference>
<evidence type="ECO:0000313" key="21">
    <source>
        <dbReference type="Proteomes" id="UP000028945"/>
    </source>
</evidence>
<name>A0A077DHP5_9BURK</name>
<dbReference type="GO" id="GO:0005737">
    <property type="term" value="C:cytoplasm"/>
    <property type="evidence" value="ECO:0007669"/>
    <property type="project" value="TreeGrafter"/>
</dbReference>
<dbReference type="InterPro" id="IPR011545">
    <property type="entry name" value="DEAD/DEAH_box_helicase_dom"/>
</dbReference>
<keyword evidence="5" id="KW-0547">Nucleotide-binding</keyword>
<dbReference type="CDD" id="cd17920">
    <property type="entry name" value="DEXHc_RecQ"/>
    <property type="match status" value="1"/>
</dbReference>
<dbReference type="InterPro" id="IPR010997">
    <property type="entry name" value="HRDC-like_sf"/>
</dbReference>
<keyword evidence="11" id="KW-0238">DNA-binding</keyword>
<dbReference type="Gene3D" id="3.40.50.300">
    <property type="entry name" value="P-loop containing nucleotide triphosphate hydrolases"/>
    <property type="match status" value="2"/>
</dbReference>
<keyword evidence="21" id="KW-1185">Reference proteome</keyword>
<evidence type="ECO:0000256" key="10">
    <source>
        <dbReference type="ARBA" id="ARBA00022840"/>
    </source>
</evidence>
<dbReference type="NCBIfam" id="TIGR01389">
    <property type="entry name" value="recQ"/>
    <property type="match status" value="1"/>
</dbReference>
<evidence type="ECO:0000256" key="5">
    <source>
        <dbReference type="ARBA" id="ARBA00022741"/>
    </source>
</evidence>
<dbReference type="SMART" id="SM00490">
    <property type="entry name" value="HELICc"/>
    <property type="match status" value="1"/>
</dbReference>
<evidence type="ECO:0000256" key="12">
    <source>
        <dbReference type="ARBA" id="ARBA00023172"/>
    </source>
</evidence>
<dbReference type="PANTHER" id="PTHR13710">
    <property type="entry name" value="DNA HELICASE RECQ FAMILY MEMBER"/>
    <property type="match status" value="1"/>
</dbReference>
<dbReference type="GO" id="GO:0043590">
    <property type="term" value="C:bacterial nucleoid"/>
    <property type="evidence" value="ECO:0007669"/>
    <property type="project" value="TreeGrafter"/>
</dbReference>
<comment type="catalytic activity">
    <reaction evidence="15">
        <text>Couples ATP hydrolysis with the unwinding of duplex DNA by translocating in the 3'-5' direction.</text>
        <dbReference type="EC" id="5.6.2.4"/>
    </reaction>
</comment>
<dbReference type="InterPro" id="IPR032284">
    <property type="entry name" value="RecQ_Zn-bd"/>
</dbReference>
<dbReference type="GO" id="GO:0009378">
    <property type="term" value="F:four-way junction helicase activity"/>
    <property type="evidence" value="ECO:0007669"/>
    <property type="project" value="TreeGrafter"/>
</dbReference>
<keyword evidence="10" id="KW-0067">ATP-binding</keyword>
<evidence type="ECO:0000259" key="19">
    <source>
        <dbReference type="PROSITE" id="PS51194"/>
    </source>
</evidence>
<dbReference type="eggNOG" id="COG0514">
    <property type="taxonomic scope" value="Bacteria"/>
</dbReference>
<dbReference type="AlphaFoldDB" id="A0A077DHP5"/>
<dbReference type="SMART" id="SM00956">
    <property type="entry name" value="RQC"/>
    <property type="match status" value="1"/>
</dbReference>
<dbReference type="Pfam" id="PF00271">
    <property type="entry name" value="Helicase_C"/>
    <property type="match status" value="1"/>
</dbReference>
<evidence type="ECO:0000256" key="8">
    <source>
        <dbReference type="ARBA" id="ARBA00022806"/>
    </source>
</evidence>
<dbReference type="InterPro" id="IPR027417">
    <property type="entry name" value="P-loop_NTPase"/>
</dbReference>
<dbReference type="GO" id="GO:0006310">
    <property type="term" value="P:DNA recombination"/>
    <property type="evidence" value="ECO:0007669"/>
    <property type="project" value="UniProtKB-UniRule"/>
</dbReference>
<dbReference type="KEGG" id="bpsi:IX83_06940"/>
<dbReference type="GO" id="GO:0046872">
    <property type="term" value="F:metal ion binding"/>
    <property type="evidence" value="ECO:0007669"/>
    <property type="project" value="UniProtKB-KW"/>
</dbReference>
<dbReference type="InterPro" id="IPR014001">
    <property type="entry name" value="Helicase_ATP-bd"/>
</dbReference>
<dbReference type="Pfam" id="PF00270">
    <property type="entry name" value="DEAD"/>
    <property type="match status" value="1"/>
</dbReference>
<gene>
    <name evidence="20" type="ORF">IX83_06940</name>
</gene>
<dbReference type="SMART" id="SM00487">
    <property type="entry name" value="DEXDc"/>
    <property type="match status" value="1"/>
</dbReference>
<dbReference type="InterPro" id="IPR001650">
    <property type="entry name" value="Helicase_C-like"/>
</dbReference>
<reference evidence="20 21" key="1">
    <citation type="journal article" date="2014" name="BMC Genomics">
        <title>A genomic perspective on a new bacterial genus and species from the Alcaligenaceae family, Basilea psittacipulmonis.</title>
        <authorList>
            <person name="Whiteson K.L."/>
            <person name="Hernandez D."/>
            <person name="Lazarevic V."/>
            <person name="Gaia N."/>
            <person name="Farinelli L."/>
            <person name="Francois P."/>
            <person name="Pilo P."/>
            <person name="Frey J."/>
            <person name="Schrenzel J."/>
        </authorList>
    </citation>
    <scope>NUCLEOTIDE SEQUENCE [LARGE SCALE GENOMIC DNA]</scope>
    <source>
        <strain evidence="20 21">DSM 24701</strain>
    </source>
</reference>
<dbReference type="Proteomes" id="UP000028945">
    <property type="component" value="Chromosome"/>
</dbReference>
<comment type="cofactor">
    <cofactor evidence="2">
        <name>Zn(2+)</name>
        <dbReference type="ChEBI" id="CHEBI:29105"/>
    </cofactor>
</comment>
<dbReference type="PROSITE" id="PS51192">
    <property type="entry name" value="HELICASE_ATP_BIND_1"/>
    <property type="match status" value="1"/>
</dbReference>
<dbReference type="GO" id="GO:0003677">
    <property type="term" value="F:DNA binding"/>
    <property type="evidence" value="ECO:0007669"/>
    <property type="project" value="UniProtKB-KW"/>
</dbReference>
<evidence type="ECO:0000256" key="14">
    <source>
        <dbReference type="ARBA" id="ARBA00023235"/>
    </source>
</evidence>
<dbReference type="EC" id="5.6.2.4" evidence="16"/>
<dbReference type="InterPro" id="IPR004589">
    <property type="entry name" value="DNA_helicase_ATP-dep_RecQ"/>
</dbReference>
<dbReference type="InterPro" id="IPR044876">
    <property type="entry name" value="HRDC_dom_sf"/>
</dbReference>
<sequence>MLTPKDVLQKVFGFPHFRGKQEEIIHTLLSGKDVFTLMPTGGGKSLCYQIPALLMPGCAVVISPLISLMHDQVSYLKSLGIRAAYLNASLTDEEIQTTQTAYQNDELDLLYLAPERLNTDRTVALLSQGKISLFAIDEAHCVSQWGHDFRPEYLRIFQFTQNWPNIPRIVMTATATQQTYHEIIDRLGLSQAACFVEDVDRPNIKYLIEDKYKEKEQLLSFIHQECLGQSGIVYCLSRHKAESIAAYLREKGLNALSYHAGLSSEEKKITHQRFQTEDDIIIVATIAFGMGIDKPDVRFVAHLDLPKSIEHYYQETGRAGRDGLPALAWMCYSVKDIIRLQRFVDANNGDDFYQKHSQQLAQSLLNFCEDITCRRKNLLSYFGQTLHKNCGNCDNCLTPSTEIEVTMASQMILSAVYRLRTQKSMGLGASKLIELLEGKLTATVKKYDLTSLSVFGIAKKLPYAMDDKTWQNTIKRLLIDGYLTVDEAFGTFSLTEKSRCVLRGEVHLLARKDSMQKVNNSKNRMHAISAHQQIMTPEEQFYYDRLSQWRLQLAKNHYVPAFAILYNKTLLDIVRKMPKNKGELVGIEGLPLQKIEQYGEDILRLLEAKDTLETDSREHQFSL</sequence>
<organism evidence="20 21">
    <name type="scientific">Basilea psittacipulmonis DSM 24701</name>
    <dbReference type="NCBI Taxonomy" id="1072685"/>
    <lineage>
        <taxon>Bacteria</taxon>
        <taxon>Pseudomonadati</taxon>
        <taxon>Pseudomonadota</taxon>
        <taxon>Betaproteobacteria</taxon>
        <taxon>Burkholderiales</taxon>
        <taxon>Alcaligenaceae</taxon>
        <taxon>Basilea</taxon>
    </lineage>
</organism>
<dbReference type="EMBL" id="CP009238">
    <property type="protein sequence ID" value="AIL33077.1"/>
    <property type="molecule type" value="Genomic_DNA"/>
</dbReference>
<dbReference type="InterPro" id="IPR002121">
    <property type="entry name" value="HRDC_dom"/>
</dbReference>
<keyword evidence="9" id="KW-0862">Zinc</keyword>
<dbReference type="CDD" id="cd18794">
    <property type="entry name" value="SF2_C_RecQ"/>
    <property type="match status" value="1"/>
</dbReference>
<dbReference type="SMART" id="SM00341">
    <property type="entry name" value="HRDC"/>
    <property type="match status" value="1"/>
</dbReference>
<feature type="domain" description="Helicase ATP-binding" evidence="18">
    <location>
        <begin position="25"/>
        <end position="193"/>
    </location>
</feature>
<evidence type="ECO:0000256" key="15">
    <source>
        <dbReference type="ARBA" id="ARBA00034617"/>
    </source>
</evidence>
<dbReference type="PROSITE" id="PS51194">
    <property type="entry name" value="HELICASE_CTER"/>
    <property type="match status" value="1"/>
</dbReference>
<keyword evidence="7" id="KW-0378">Hydrolase</keyword>
<comment type="cofactor">
    <cofactor evidence="1">
        <name>Mg(2+)</name>
        <dbReference type="ChEBI" id="CHEBI:18420"/>
    </cofactor>
</comment>
<feature type="domain" description="Helicase C-terminal" evidence="19">
    <location>
        <begin position="214"/>
        <end position="368"/>
    </location>
</feature>
<evidence type="ECO:0000256" key="6">
    <source>
        <dbReference type="ARBA" id="ARBA00022763"/>
    </source>
</evidence>
<dbReference type="SUPFAM" id="SSF52540">
    <property type="entry name" value="P-loop containing nucleoside triphosphate hydrolases"/>
    <property type="match status" value="1"/>
</dbReference>
<dbReference type="PANTHER" id="PTHR13710:SF105">
    <property type="entry name" value="ATP-DEPENDENT DNA HELICASE Q1"/>
    <property type="match status" value="1"/>
</dbReference>
<keyword evidence="14" id="KW-0413">Isomerase</keyword>
<dbReference type="Pfam" id="PF09382">
    <property type="entry name" value="RQC"/>
    <property type="match status" value="1"/>
</dbReference>
<dbReference type="GO" id="GO:0016787">
    <property type="term" value="F:hydrolase activity"/>
    <property type="evidence" value="ECO:0007669"/>
    <property type="project" value="UniProtKB-KW"/>
</dbReference>
<dbReference type="NCBIfam" id="TIGR00614">
    <property type="entry name" value="recQ_fam"/>
    <property type="match status" value="1"/>
</dbReference>
<evidence type="ECO:0000256" key="2">
    <source>
        <dbReference type="ARBA" id="ARBA00001947"/>
    </source>
</evidence>
<dbReference type="GO" id="GO:0030894">
    <property type="term" value="C:replisome"/>
    <property type="evidence" value="ECO:0007669"/>
    <property type="project" value="TreeGrafter"/>
</dbReference>
<dbReference type="SUPFAM" id="SSF46785">
    <property type="entry name" value="Winged helix' DNA-binding domain"/>
    <property type="match status" value="1"/>
</dbReference>
<dbReference type="FunFam" id="3.40.50.300:FF:000296">
    <property type="entry name" value="ATP-dependent DNA helicase RecQ"/>
    <property type="match status" value="1"/>
</dbReference>
<evidence type="ECO:0000256" key="13">
    <source>
        <dbReference type="ARBA" id="ARBA00023204"/>
    </source>
</evidence>
<dbReference type="RefSeq" id="WP_038501742.1">
    <property type="nucleotide sequence ID" value="NZ_AFWK01000104.1"/>
</dbReference>
<evidence type="ECO:0000259" key="17">
    <source>
        <dbReference type="PROSITE" id="PS50967"/>
    </source>
</evidence>
<dbReference type="STRING" id="1072685.IX83_06940"/>
<dbReference type="GO" id="GO:0005524">
    <property type="term" value="F:ATP binding"/>
    <property type="evidence" value="ECO:0007669"/>
    <property type="project" value="UniProtKB-KW"/>
</dbReference>
<dbReference type="Gene3D" id="1.10.150.80">
    <property type="entry name" value="HRDC domain"/>
    <property type="match status" value="1"/>
</dbReference>
<proteinExistence type="inferred from homology"/>
<evidence type="ECO:0000256" key="16">
    <source>
        <dbReference type="NCBIfam" id="TIGR01389"/>
    </source>
</evidence>
<dbReference type="GO" id="GO:0043138">
    <property type="term" value="F:3'-5' DNA helicase activity"/>
    <property type="evidence" value="ECO:0007669"/>
    <property type="project" value="UniProtKB-EC"/>
</dbReference>
<dbReference type="GO" id="GO:0009432">
    <property type="term" value="P:SOS response"/>
    <property type="evidence" value="ECO:0007669"/>
    <property type="project" value="UniProtKB-UniRule"/>
</dbReference>
<keyword evidence="4" id="KW-0479">Metal-binding</keyword>
<evidence type="ECO:0000256" key="9">
    <source>
        <dbReference type="ARBA" id="ARBA00022833"/>
    </source>
</evidence>
<dbReference type="Pfam" id="PF16124">
    <property type="entry name" value="RecQ_Zn_bind"/>
    <property type="match status" value="1"/>
</dbReference>
<dbReference type="Pfam" id="PF00570">
    <property type="entry name" value="HRDC"/>
    <property type="match status" value="1"/>
</dbReference>